<reference evidence="2 3" key="1">
    <citation type="submission" date="2021-06" db="EMBL/GenBank/DDBJ databases">
        <authorList>
            <person name="Kallberg Y."/>
            <person name="Tangrot J."/>
            <person name="Rosling A."/>
        </authorList>
    </citation>
    <scope>NUCLEOTIDE SEQUENCE [LARGE SCALE GENOMIC DNA]</scope>
    <source>
        <strain evidence="2 3">120-4 pot B 10/14</strain>
    </source>
</reference>
<name>A0ABN7X3J4_GIGMA</name>
<organism evidence="2 3">
    <name type="scientific">Gigaspora margarita</name>
    <dbReference type="NCBI Taxonomy" id="4874"/>
    <lineage>
        <taxon>Eukaryota</taxon>
        <taxon>Fungi</taxon>
        <taxon>Fungi incertae sedis</taxon>
        <taxon>Mucoromycota</taxon>
        <taxon>Glomeromycotina</taxon>
        <taxon>Glomeromycetes</taxon>
        <taxon>Diversisporales</taxon>
        <taxon>Gigasporaceae</taxon>
        <taxon>Gigaspora</taxon>
    </lineage>
</organism>
<protein>
    <submittedName>
        <fullName evidence="2">31058_t:CDS:1</fullName>
    </submittedName>
</protein>
<gene>
    <name evidence="2" type="ORF">GMARGA_LOCUS37505</name>
</gene>
<comment type="caution">
    <text evidence="2">The sequence shown here is derived from an EMBL/GenBank/DDBJ whole genome shotgun (WGS) entry which is preliminary data.</text>
</comment>
<keyword evidence="3" id="KW-1185">Reference proteome</keyword>
<dbReference type="Proteomes" id="UP000789901">
    <property type="component" value="Unassembled WGS sequence"/>
</dbReference>
<proteinExistence type="predicted"/>
<feature type="region of interest" description="Disordered" evidence="1">
    <location>
        <begin position="1"/>
        <end position="31"/>
    </location>
</feature>
<accession>A0ABN7X3J4</accession>
<feature type="compositionally biased region" description="Polar residues" evidence="1">
    <location>
        <begin position="1"/>
        <end position="25"/>
    </location>
</feature>
<evidence type="ECO:0000313" key="2">
    <source>
        <dbReference type="EMBL" id="CAG8845197.1"/>
    </source>
</evidence>
<evidence type="ECO:0000313" key="3">
    <source>
        <dbReference type="Proteomes" id="UP000789901"/>
    </source>
</evidence>
<feature type="non-terminal residue" evidence="2">
    <location>
        <position position="1"/>
    </location>
</feature>
<dbReference type="EMBL" id="CAJVQB010078592">
    <property type="protein sequence ID" value="CAG8845197.1"/>
    <property type="molecule type" value="Genomic_DNA"/>
</dbReference>
<sequence>PTTLRQPQDLTLTETNTTSQPNLEVNKQPDIEGMEEEIQKLRQDKQNS</sequence>
<evidence type="ECO:0000256" key="1">
    <source>
        <dbReference type="SAM" id="MobiDB-lite"/>
    </source>
</evidence>